<dbReference type="EC" id="3.1.2.4" evidence="2"/>
<evidence type="ECO:0000259" key="4">
    <source>
        <dbReference type="Pfam" id="PF16113"/>
    </source>
</evidence>
<evidence type="ECO:0000256" key="1">
    <source>
        <dbReference type="ARBA" id="ARBA00001709"/>
    </source>
</evidence>
<dbReference type="OrthoDB" id="1737613at2759"/>
<dbReference type="PANTHER" id="PTHR43176">
    <property type="entry name" value="3-HYDROXYISOBUTYRYL-COA HYDROLASE-RELATED"/>
    <property type="match status" value="1"/>
</dbReference>
<dbReference type="CDD" id="cd06558">
    <property type="entry name" value="crotonase-like"/>
    <property type="match status" value="1"/>
</dbReference>
<sequence length="230" mass="25263">MLRRCATLRNVDVKDFARTRLVTLNREKALNALNVPMVAQMAKAYIQEPHADPEAVYVLKGAGAKAFCAGGDVVTLVRDANAQREFFYNEYQLNYHILSMKQQQQVALWDGIVMGGGVGVSIHGKYRVASEKALFAMPETSIGLFPDVGGSWFLPRLPNKAIGLYLSLTGQRLKGADLKHAGLATHYVASSLIPQLEEALCNVQKPTEVAAILDDFVSKSPSPFFFYPTT</sequence>
<keyword evidence="5" id="KW-0413">Isomerase</keyword>
<protein>
    <recommendedName>
        <fullName evidence="2">3-hydroxyisobutyryl-CoA hydrolase</fullName>
        <ecNumber evidence="2">3.1.2.4</ecNumber>
    </recommendedName>
</protein>
<dbReference type="GO" id="GO:0003860">
    <property type="term" value="F:3-hydroxyisobutyryl-CoA hydrolase activity"/>
    <property type="evidence" value="ECO:0007669"/>
    <property type="project" value="UniProtKB-EC"/>
</dbReference>
<dbReference type="InterPro" id="IPR029045">
    <property type="entry name" value="ClpP/crotonase-like_dom_sf"/>
</dbReference>
<feature type="domain" description="Enoyl-CoA hydratase/isomerase" evidence="4">
    <location>
        <begin position="20"/>
        <end position="221"/>
    </location>
</feature>
<dbReference type="AlphaFoldDB" id="A0A0S4JJN1"/>
<dbReference type="InterPro" id="IPR045004">
    <property type="entry name" value="ECH_dom"/>
</dbReference>
<dbReference type="InterPro" id="IPR032259">
    <property type="entry name" value="HIBYL-CoA-H"/>
</dbReference>
<keyword evidence="3" id="KW-0378">Hydrolase</keyword>
<dbReference type="GO" id="GO:0016853">
    <property type="term" value="F:isomerase activity"/>
    <property type="evidence" value="ECO:0007669"/>
    <property type="project" value="UniProtKB-KW"/>
</dbReference>
<evidence type="ECO:0000256" key="2">
    <source>
        <dbReference type="ARBA" id="ARBA00011915"/>
    </source>
</evidence>
<organism evidence="5 6">
    <name type="scientific">Bodo saltans</name>
    <name type="common">Flagellated protozoan</name>
    <dbReference type="NCBI Taxonomy" id="75058"/>
    <lineage>
        <taxon>Eukaryota</taxon>
        <taxon>Discoba</taxon>
        <taxon>Euglenozoa</taxon>
        <taxon>Kinetoplastea</taxon>
        <taxon>Metakinetoplastina</taxon>
        <taxon>Eubodonida</taxon>
        <taxon>Bodonidae</taxon>
        <taxon>Bodo</taxon>
    </lineage>
</organism>
<accession>A0A0S4JJN1</accession>
<dbReference type="SUPFAM" id="SSF52096">
    <property type="entry name" value="ClpP/crotonase"/>
    <property type="match status" value="1"/>
</dbReference>
<dbReference type="EMBL" id="CYKH01001961">
    <property type="protein sequence ID" value="CUG91721.1"/>
    <property type="molecule type" value="Genomic_DNA"/>
</dbReference>
<proteinExistence type="predicted"/>
<gene>
    <name evidence="5" type="ORF">BSAL_33735</name>
</gene>
<dbReference type="OMA" id="QWENESD"/>
<dbReference type="Proteomes" id="UP000051952">
    <property type="component" value="Unassembled WGS sequence"/>
</dbReference>
<keyword evidence="6" id="KW-1185">Reference proteome</keyword>
<name>A0A0S4JJN1_BODSA</name>
<dbReference type="Gene3D" id="3.90.226.10">
    <property type="entry name" value="2-enoyl-CoA Hydratase, Chain A, domain 1"/>
    <property type="match status" value="1"/>
</dbReference>
<dbReference type="VEuPathDB" id="TriTrypDB:BSAL_33735"/>
<reference evidence="6" key="1">
    <citation type="submission" date="2015-09" db="EMBL/GenBank/DDBJ databases">
        <authorList>
            <consortium name="Pathogen Informatics"/>
        </authorList>
    </citation>
    <scope>NUCLEOTIDE SEQUENCE [LARGE SCALE GENOMIC DNA]</scope>
    <source>
        <strain evidence="6">Lake Konstanz</strain>
    </source>
</reference>
<dbReference type="PANTHER" id="PTHR43176:SF3">
    <property type="entry name" value="3-HYDROXYISOBUTYRYL-COA HYDROLASE, MITOCHONDRIAL"/>
    <property type="match status" value="1"/>
</dbReference>
<dbReference type="GO" id="GO:0006574">
    <property type="term" value="P:L-valine catabolic process"/>
    <property type="evidence" value="ECO:0007669"/>
    <property type="project" value="TreeGrafter"/>
</dbReference>
<evidence type="ECO:0000313" key="6">
    <source>
        <dbReference type="Proteomes" id="UP000051952"/>
    </source>
</evidence>
<evidence type="ECO:0000256" key="3">
    <source>
        <dbReference type="ARBA" id="ARBA00022801"/>
    </source>
</evidence>
<dbReference type="Pfam" id="PF16113">
    <property type="entry name" value="ECH_2"/>
    <property type="match status" value="1"/>
</dbReference>
<comment type="catalytic activity">
    <reaction evidence="1">
        <text>3-hydroxy-2-methylpropanoyl-CoA + H2O = 3-hydroxy-2-methylpropanoate + CoA + H(+)</text>
        <dbReference type="Rhea" id="RHEA:20888"/>
        <dbReference type="ChEBI" id="CHEBI:11805"/>
        <dbReference type="ChEBI" id="CHEBI:15377"/>
        <dbReference type="ChEBI" id="CHEBI:15378"/>
        <dbReference type="ChEBI" id="CHEBI:57287"/>
        <dbReference type="ChEBI" id="CHEBI:57340"/>
        <dbReference type="EC" id="3.1.2.4"/>
    </reaction>
</comment>
<evidence type="ECO:0000313" key="5">
    <source>
        <dbReference type="EMBL" id="CUG91721.1"/>
    </source>
</evidence>